<evidence type="ECO:0000313" key="3">
    <source>
        <dbReference type="EMBL" id="OWZ13648.1"/>
    </source>
</evidence>
<dbReference type="EMBL" id="NBNE01001527">
    <property type="protein sequence ID" value="OWZ13648.1"/>
    <property type="molecule type" value="Genomic_DNA"/>
</dbReference>
<keyword evidence="4" id="KW-1185">Reference proteome</keyword>
<evidence type="ECO:0000259" key="2">
    <source>
        <dbReference type="Pfam" id="PF24906"/>
    </source>
</evidence>
<organism evidence="3 4">
    <name type="scientific">Phytophthora megakarya</name>
    <dbReference type="NCBI Taxonomy" id="4795"/>
    <lineage>
        <taxon>Eukaryota</taxon>
        <taxon>Sar</taxon>
        <taxon>Stramenopiles</taxon>
        <taxon>Oomycota</taxon>
        <taxon>Peronosporomycetes</taxon>
        <taxon>Peronosporales</taxon>
        <taxon>Peronosporaceae</taxon>
        <taxon>Phytophthora</taxon>
    </lineage>
</organism>
<feature type="domain" description="WRKY19-like zinc finger" evidence="2">
    <location>
        <begin position="260"/>
        <end position="281"/>
    </location>
</feature>
<comment type="caution">
    <text evidence="3">The sequence shown here is derived from an EMBL/GenBank/DDBJ whole genome shotgun (WGS) entry which is preliminary data.</text>
</comment>
<reference evidence="4" key="1">
    <citation type="submission" date="2017-03" db="EMBL/GenBank/DDBJ databases">
        <title>Phytopthora megakarya and P. palmivora, two closely related causual agents of cacao black pod achieved similar genome size and gene model numbers by different mechanisms.</title>
        <authorList>
            <person name="Ali S."/>
            <person name="Shao J."/>
            <person name="Larry D.J."/>
            <person name="Kronmiller B."/>
            <person name="Shen D."/>
            <person name="Strem M.D."/>
            <person name="Melnick R.L."/>
            <person name="Guiltinan M.J."/>
            <person name="Tyler B.M."/>
            <person name="Meinhardt L.W."/>
            <person name="Bailey B.A."/>
        </authorList>
    </citation>
    <scope>NUCLEOTIDE SEQUENCE [LARGE SCALE GENOMIC DNA]</scope>
    <source>
        <strain evidence="4">zdho120</strain>
    </source>
</reference>
<evidence type="ECO:0000256" key="1">
    <source>
        <dbReference type="SAM" id="MobiDB-lite"/>
    </source>
</evidence>
<gene>
    <name evidence="3" type="ORF">PHMEG_00012990</name>
</gene>
<evidence type="ECO:0000313" key="4">
    <source>
        <dbReference type="Proteomes" id="UP000198211"/>
    </source>
</evidence>
<dbReference type="Pfam" id="PF24906">
    <property type="entry name" value="Zf_WRKY19"/>
    <property type="match status" value="3"/>
</dbReference>
<protein>
    <recommendedName>
        <fullName evidence="2">WRKY19-like zinc finger domain-containing protein</fullName>
    </recommendedName>
</protein>
<dbReference type="PANTHER" id="PTHR31827">
    <property type="entry name" value="EMB|CAB89363.1"/>
    <property type="match status" value="1"/>
</dbReference>
<dbReference type="OrthoDB" id="77038at2759"/>
<sequence>MCPQRTTRLAESVDRLEDLHFSCATRRDEPTGEGSGLREQATSAMKMTLPGAGNTTNEHWTMLTNERLHEGSNRCIALEDTSENLFLFGDNAVSLASDGVVMPIAAGWRSSCDCVATRGGKYTLKLVGSEPDNRSDDGTAQHMTSETPLDANQTRSTKESTSRKQCSHFGCQKVSQYHGKCSQHSERICLRQGCGALAGSNRLCPAHREKIRCSQAGCLRLPNKMGLCSAHGGFKQCSYPDCPKHALTKGLCRAHGGGNSCSHPGCSKSAKSKGLCCAHGGARRCSHPGCSRNVKSKGLCFEHGGGTCCSHAGCLKPAKTRGLCCAHGGGARCSYSGCIKHAVLKNYCKKHGGGVS</sequence>
<proteinExistence type="predicted"/>
<feature type="domain" description="WRKY19-like zinc finger" evidence="2">
    <location>
        <begin position="283"/>
        <end position="305"/>
    </location>
</feature>
<dbReference type="InterPro" id="IPR056866">
    <property type="entry name" value="Znf_WRKY19"/>
</dbReference>
<dbReference type="Proteomes" id="UP000198211">
    <property type="component" value="Unassembled WGS sequence"/>
</dbReference>
<feature type="domain" description="WRKY19-like zinc finger" evidence="2">
    <location>
        <begin position="235"/>
        <end position="257"/>
    </location>
</feature>
<dbReference type="PANTHER" id="PTHR31827:SF1">
    <property type="entry name" value="EMB|CAB89363.1"/>
    <property type="match status" value="1"/>
</dbReference>
<dbReference type="AlphaFoldDB" id="A0A225W8X6"/>
<feature type="compositionally biased region" description="Polar residues" evidence="1">
    <location>
        <begin position="141"/>
        <end position="155"/>
    </location>
</feature>
<feature type="region of interest" description="Disordered" evidence="1">
    <location>
        <begin position="127"/>
        <end position="161"/>
    </location>
</feature>
<name>A0A225W8X6_9STRA</name>
<accession>A0A225W8X6</accession>